<gene>
    <name evidence="2" type="ORF">BUALT_Bualt01G0168000</name>
</gene>
<keyword evidence="3" id="KW-1185">Reference proteome</keyword>
<evidence type="ECO:0000313" key="3">
    <source>
        <dbReference type="Proteomes" id="UP000826271"/>
    </source>
</evidence>
<dbReference type="Proteomes" id="UP000826271">
    <property type="component" value="Unassembled WGS sequence"/>
</dbReference>
<evidence type="ECO:0000256" key="1">
    <source>
        <dbReference type="SAM" id="Phobius"/>
    </source>
</evidence>
<keyword evidence="1" id="KW-1133">Transmembrane helix</keyword>
<evidence type="ECO:0008006" key="4">
    <source>
        <dbReference type="Google" id="ProtNLM"/>
    </source>
</evidence>
<protein>
    <recommendedName>
        <fullName evidence="4">Late embryogenesis abundant protein LEA-2 subgroup domain-containing protein</fullName>
    </recommendedName>
</protein>
<dbReference type="AlphaFoldDB" id="A0AAV6YIM5"/>
<name>A0AAV6YIM5_9LAMI</name>
<reference evidence="2" key="1">
    <citation type="submission" date="2019-10" db="EMBL/GenBank/DDBJ databases">
        <authorList>
            <person name="Zhang R."/>
            <person name="Pan Y."/>
            <person name="Wang J."/>
            <person name="Ma R."/>
            <person name="Yu S."/>
        </authorList>
    </citation>
    <scope>NUCLEOTIDE SEQUENCE</scope>
    <source>
        <strain evidence="2">LA-IB0</strain>
        <tissue evidence="2">Leaf</tissue>
    </source>
</reference>
<sequence length="363" mass="41113">MHQDTKKNLLQVSIISKYNHNIFALSHTLVPNYRMDSEEEALFRSYPYSVYFVQSPSAISHANSNTNNSGLTFHPSQDATRLALSRYFNSSRGSNNSFLQDDEKKLKLSHEQSHDHGTENGGAIIMKNGVEHQVDDHEEDQDIDEDEYDYDEGNKGFLKYLSFSYSNSGWWICLQLSWRLLLSLMIALIVFYIAAKPPAPRMSIKMAGIRQFRLGEGVDSSGVTTKILSCNCSMDLIIDNKSKLFGLHIHPPTMEILFVHLPFAISQGKELYAGSADLTLFKLSVGIRNKAMYGAGRNMQDLLESGKGLPLVIRVSFRSSFHVVWGLFQPKFHHQAQCLVLLSDKYDKKNRTQVYKSNCVSNP</sequence>
<dbReference type="InterPro" id="IPR055276">
    <property type="entry name" value="NHL41-like"/>
</dbReference>
<evidence type="ECO:0000313" key="2">
    <source>
        <dbReference type="EMBL" id="KAG8391245.1"/>
    </source>
</evidence>
<dbReference type="PANTHER" id="PTHR48436:SF1">
    <property type="entry name" value="2, PUTATIVE-RELATED"/>
    <property type="match status" value="1"/>
</dbReference>
<comment type="caution">
    <text evidence="2">The sequence shown here is derived from an EMBL/GenBank/DDBJ whole genome shotgun (WGS) entry which is preliminary data.</text>
</comment>
<proteinExistence type="predicted"/>
<dbReference type="EMBL" id="WHWC01000001">
    <property type="protein sequence ID" value="KAG8391245.1"/>
    <property type="molecule type" value="Genomic_DNA"/>
</dbReference>
<feature type="transmembrane region" description="Helical" evidence="1">
    <location>
        <begin position="176"/>
        <end position="195"/>
    </location>
</feature>
<keyword evidence="1" id="KW-0812">Transmembrane</keyword>
<accession>A0AAV6YIM5</accession>
<organism evidence="2 3">
    <name type="scientific">Buddleja alternifolia</name>
    <dbReference type="NCBI Taxonomy" id="168488"/>
    <lineage>
        <taxon>Eukaryota</taxon>
        <taxon>Viridiplantae</taxon>
        <taxon>Streptophyta</taxon>
        <taxon>Embryophyta</taxon>
        <taxon>Tracheophyta</taxon>
        <taxon>Spermatophyta</taxon>
        <taxon>Magnoliopsida</taxon>
        <taxon>eudicotyledons</taxon>
        <taxon>Gunneridae</taxon>
        <taxon>Pentapetalae</taxon>
        <taxon>asterids</taxon>
        <taxon>lamiids</taxon>
        <taxon>Lamiales</taxon>
        <taxon>Scrophulariaceae</taxon>
        <taxon>Buddlejeae</taxon>
        <taxon>Buddleja</taxon>
    </lineage>
</organism>
<dbReference type="PANTHER" id="PTHR48436">
    <property type="entry name" value="2, PUTATIVE-RELATED"/>
    <property type="match status" value="1"/>
</dbReference>
<keyword evidence="1" id="KW-0472">Membrane</keyword>